<evidence type="ECO:0000313" key="2">
    <source>
        <dbReference type="Proteomes" id="UP000230055"/>
    </source>
</evidence>
<evidence type="ECO:0000313" key="1">
    <source>
        <dbReference type="EMBL" id="PIY91082.1"/>
    </source>
</evidence>
<dbReference type="AlphaFoldDB" id="A0A2M7R909"/>
<accession>A0A2M7R909</accession>
<reference evidence="2" key="1">
    <citation type="submission" date="2017-09" db="EMBL/GenBank/DDBJ databases">
        <title>Depth-based differentiation of microbial function through sediment-hosted aquifers and enrichment of novel symbionts in the deep terrestrial subsurface.</title>
        <authorList>
            <person name="Probst A.J."/>
            <person name="Ladd B."/>
            <person name="Jarett J.K."/>
            <person name="Geller-Mcgrath D.E."/>
            <person name="Sieber C.M.K."/>
            <person name="Emerson J.B."/>
            <person name="Anantharaman K."/>
            <person name="Thomas B.C."/>
            <person name="Malmstrom R."/>
            <person name="Stieglmeier M."/>
            <person name="Klingl A."/>
            <person name="Woyke T."/>
            <person name="Ryan C.M."/>
            <person name="Banfield J.F."/>
        </authorList>
    </citation>
    <scope>NUCLEOTIDE SEQUENCE [LARGE SCALE GENOMIC DNA]</scope>
</reference>
<name>A0A2M7R909_9BACT</name>
<dbReference type="Proteomes" id="UP000230055">
    <property type="component" value="Unassembled WGS sequence"/>
</dbReference>
<gene>
    <name evidence="1" type="ORF">COY72_00040</name>
</gene>
<organism evidence="1 2">
    <name type="scientific">Candidatus Nealsonbacteria bacterium CG_4_10_14_0_8_um_filter_35_10</name>
    <dbReference type="NCBI Taxonomy" id="1974683"/>
    <lineage>
        <taxon>Bacteria</taxon>
        <taxon>Candidatus Nealsoniibacteriota</taxon>
    </lineage>
</organism>
<comment type="caution">
    <text evidence="1">The sequence shown here is derived from an EMBL/GenBank/DDBJ whole genome shotgun (WGS) entry which is preliminary data.</text>
</comment>
<proteinExistence type="predicted"/>
<sequence length="62" mass="7082">MTNIFKNNNIKIAAKAKVNEEEVLETSCRSGMRGCGSHVRPSSFIEIINFFIKKIKKDYGFK</sequence>
<protein>
    <submittedName>
        <fullName evidence="1">Uncharacterized protein</fullName>
    </submittedName>
</protein>
<dbReference type="EMBL" id="PFLX01000001">
    <property type="protein sequence ID" value="PIY91082.1"/>
    <property type="molecule type" value="Genomic_DNA"/>
</dbReference>